<protein>
    <submittedName>
        <fullName evidence="1">PLASMODESMATA CALLOSE-BINDING PROTEIN 1</fullName>
    </submittedName>
</protein>
<evidence type="ECO:0000313" key="2">
    <source>
        <dbReference type="Proteomes" id="UP001060215"/>
    </source>
</evidence>
<name>A0ACC0H0Q0_9ERIC</name>
<sequence length="370" mass="39084">MEKTCRVVLKIRLLVLALHLSVAALSFTHCDARRSRHIVGEGGARHPPRVRVRERERERERERGPSLINKATNEIEVSKHLEFDIGPQLDASNTVPYGVSSPFSLPPYDSLPPVPLPDYAPPFCVYPPFTPQPPSTTIPTFPPPPTTAGGGGGGGSTPTPTPTPSFPLPPPSSSTPFQSPPPGPAAGGGGGIIPTPPQSIPSPNGPNPPEIVPRPPSSPTIVPGPTVPVLSPPYNFQPSPPFNNNGPPSPSIFVPTPPVFQPPVVFPPPAVPPPPKKAPFSSLWCVAKPTVPDPIIQEAMNYACGSGADCDSVLPNGSCFQPDTLLSHASYAFNSYWQRTKVAGGTCDFGGTAILVTVDPSYDGCQFEYY</sequence>
<proteinExistence type="predicted"/>
<evidence type="ECO:0000313" key="1">
    <source>
        <dbReference type="EMBL" id="KAI8007052.1"/>
    </source>
</evidence>
<dbReference type="Proteomes" id="UP001060215">
    <property type="component" value="Chromosome 7"/>
</dbReference>
<accession>A0ACC0H0Q0</accession>
<organism evidence="1 2">
    <name type="scientific">Camellia lanceoleosa</name>
    <dbReference type="NCBI Taxonomy" id="1840588"/>
    <lineage>
        <taxon>Eukaryota</taxon>
        <taxon>Viridiplantae</taxon>
        <taxon>Streptophyta</taxon>
        <taxon>Embryophyta</taxon>
        <taxon>Tracheophyta</taxon>
        <taxon>Spermatophyta</taxon>
        <taxon>Magnoliopsida</taxon>
        <taxon>eudicotyledons</taxon>
        <taxon>Gunneridae</taxon>
        <taxon>Pentapetalae</taxon>
        <taxon>asterids</taxon>
        <taxon>Ericales</taxon>
        <taxon>Theaceae</taxon>
        <taxon>Camellia</taxon>
    </lineage>
</organism>
<reference evidence="1 2" key="1">
    <citation type="journal article" date="2022" name="Plant J.">
        <title>Chromosome-level genome of Camellia lanceoleosa provides a valuable resource for understanding genome evolution and self-incompatibility.</title>
        <authorList>
            <person name="Gong W."/>
            <person name="Xiao S."/>
            <person name="Wang L."/>
            <person name="Liao Z."/>
            <person name="Chang Y."/>
            <person name="Mo W."/>
            <person name="Hu G."/>
            <person name="Li W."/>
            <person name="Zhao G."/>
            <person name="Zhu H."/>
            <person name="Hu X."/>
            <person name="Ji K."/>
            <person name="Xiang X."/>
            <person name="Song Q."/>
            <person name="Yuan D."/>
            <person name="Jin S."/>
            <person name="Zhang L."/>
        </authorList>
    </citation>
    <scope>NUCLEOTIDE SEQUENCE [LARGE SCALE GENOMIC DNA]</scope>
    <source>
        <strain evidence="1">SQ_2022a</strain>
    </source>
</reference>
<comment type="caution">
    <text evidence="1">The sequence shown here is derived from an EMBL/GenBank/DDBJ whole genome shotgun (WGS) entry which is preliminary data.</text>
</comment>
<keyword evidence="2" id="KW-1185">Reference proteome</keyword>
<dbReference type="EMBL" id="CM045764">
    <property type="protein sequence ID" value="KAI8007052.1"/>
    <property type="molecule type" value="Genomic_DNA"/>
</dbReference>
<gene>
    <name evidence="1" type="ORF">LOK49_LG07G03692</name>
</gene>